<dbReference type="PANTHER" id="PTHR42928:SF5">
    <property type="entry name" value="BLR1237 PROTEIN"/>
    <property type="match status" value="1"/>
</dbReference>
<sequence>KDLIPVAAGARLQLFLVVRSDAPYKTYAEFIAYAKRNPGKMSYGSPGNGTSPHIAGEMLKSQAGIFTLHIPYRGSAAALQDLLGGNLDYLMDPGIAFSHVRSGRLRLLAVTSPQRLSMFPDAPTLNELGLKNFDAGTSHGFWAPAGTPAAIVERMNREINRR</sequence>
<protein>
    <recommendedName>
        <fullName evidence="3">Tripartite tricarboxylate transporter substrate binding protein</fullName>
    </recommendedName>
</protein>
<accession>A0A164IKF1</accession>
<dbReference type="EMBL" id="LRGB01007061">
    <property type="protein sequence ID" value="KZS01352.1"/>
    <property type="molecule type" value="Genomic_DNA"/>
</dbReference>
<evidence type="ECO:0008006" key="3">
    <source>
        <dbReference type="Google" id="ProtNLM"/>
    </source>
</evidence>
<dbReference type="InterPro" id="IPR005064">
    <property type="entry name" value="BUG"/>
</dbReference>
<dbReference type="AlphaFoldDB" id="A0A164IKF1"/>
<dbReference type="Proteomes" id="UP000076858">
    <property type="component" value="Unassembled WGS sequence"/>
</dbReference>
<proteinExistence type="predicted"/>
<comment type="caution">
    <text evidence="1">The sequence shown here is derived from an EMBL/GenBank/DDBJ whole genome shotgun (WGS) entry which is preliminary data.</text>
</comment>
<organism evidence="1 2">
    <name type="scientific">Daphnia magna</name>
    <dbReference type="NCBI Taxonomy" id="35525"/>
    <lineage>
        <taxon>Eukaryota</taxon>
        <taxon>Metazoa</taxon>
        <taxon>Ecdysozoa</taxon>
        <taxon>Arthropoda</taxon>
        <taxon>Crustacea</taxon>
        <taxon>Branchiopoda</taxon>
        <taxon>Diplostraca</taxon>
        <taxon>Cladocera</taxon>
        <taxon>Anomopoda</taxon>
        <taxon>Daphniidae</taxon>
        <taxon>Daphnia</taxon>
    </lineage>
</organism>
<dbReference type="SUPFAM" id="SSF53850">
    <property type="entry name" value="Periplasmic binding protein-like II"/>
    <property type="match status" value="1"/>
</dbReference>
<dbReference type="PANTHER" id="PTHR42928">
    <property type="entry name" value="TRICARBOXYLATE-BINDING PROTEIN"/>
    <property type="match status" value="1"/>
</dbReference>
<feature type="non-terminal residue" evidence="1">
    <location>
        <position position="162"/>
    </location>
</feature>
<dbReference type="CDD" id="cd07012">
    <property type="entry name" value="PBP2_Bug_TTT"/>
    <property type="match status" value="1"/>
</dbReference>
<evidence type="ECO:0000313" key="2">
    <source>
        <dbReference type="Proteomes" id="UP000076858"/>
    </source>
</evidence>
<reference evidence="1 2" key="1">
    <citation type="submission" date="2016-03" db="EMBL/GenBank/DDBJ databases">
        <title>EvidentialGene: Evidence-directed Construction of Genes on Genomes.</title>
        <authorList>
            <person name="Gilbert D.G."/>
            <person name="Choi J.-H."/>
            <person name="Mockaitis K."/>
            <person name="Colbourne J."/>
            <person name="Pfrender M."/>
        </authorList>
    </citation>
    <scope>NUCLEOTIDE SEQUENCE [LARGE SCALE GENOMIC DNA]</scope>
    <source>
        <strain evidence="1 2">Xinb3</strain>
        <tissue evidence="1">Complete organism</tissue>
    </source>
</reference>
<dbReference type="Gene3D" id="3.40.190.10">
    <property type="entry name" value="Periplasmic binding protein-like II"/>
    <property type="match status" value="1"/>
</dbReference>
<evidence type="ECO:0000313" key="1">
    <source>
        <dbReference type="EMBL" id="KZS01352.1"/>
    </source>
</evidence>
<name>A0A164IKF1_9CRUS</name>
<feature type="non-terminal residue" evidence="1">
    <location>
        <position position="1"/>
    </location>
</feature>
<gene>
    <name evidence="1" type="ORF">APZ42_002023</name>
</gene>
<keyword evidence="2" id="KW-1185">Reference proteome</keyword>
<dbReference type="Pfam" id="PF03401">
    <property type="entry name" value="TctC"/>
    <property type="match status" value="1"/>
</dbReference>